<sequence>MADPDPEAKVAAIDAFIVVTGATAQQAEEYLEANEWSMNPSVTSYWADVEERDGIPPPESAAAASTTASPSTYTGPRTLDGRPAPQYTSASSSSASKKPQKRTGVATLSSLGGGGGGGHGHGHGHSHDDDDDDDDEDYDDDDERNVPRDLFAGGEKSGLAVQDPSQRSSDPRRLINDIVAKAKANAKGSQNEPSTSAGPSRFRGGGQVLGGDGVESRAIPDPATSAIPTAPTDGPAEERVLHIWTDGFSIDDGELRRFDDPQNQADLQMIRQGRAPLHLMNVRFDQRVDVKLQQHNENYRILPRIYRPFGGEGRRLGSPVPGGGSAAATPVAAASTTTAAPAAAASGAGSATGVDSSQPTLMLRIQLPDGTRLPARFNTTQTVGDVYDFIQRAEPAISSRAWVVSTTFPNKDHVDKDLVLGDLAEFKRGGTAVVKWA</sequence>
<dbReference type="InterPro" id="IPR036241">
    <property type="entry name" value="NSFL1C_SEP_dom_sf"/>
</dbReference>
<dbReference type="GO" id="GO:0043161">
    <property type="term" value="P:proteasome-mediated ubiquitin-dependent protein catabolic process"/>
    <property type="evidence" value="ECO:0007669"/>
    <property type="project" value="TreeGrafter"/>
</dbReference>
<feature type="domain" description="UBX" evidence="2">
    <location>
        <begin position="356"/>
        <end position="418"/>
    </location>
</feature>
<name>A0AA40E0B5_9PEZI</name>
<keyword evidence="5" id="KW-1185">Reference proteome</keyword>
<dbReference type="Gene3D" id="1.10.8.10">
    <property type="entry name" value="DNA helicase RuvA subunit, C-terminal domain"/>
    <property type="match status" value="1"/>
</dbReference>
<feature type="domain" description="SEP" evidence="3">
    <location>
        <begin position="236"/>
        <end position="300"/>
    </location>
</feature>
<feature type="compositionally biased region" description="Acidic residues" evidence="1">
    <location>
        <begin position="129"/>
        <end position="143"/>
    </location>
</feature>
<dbReference type="InterPro" id="IPR001012">
    <property type="entry name" value="UBX_dom"/>
</dbReference>
<dbReference type="PANTHER" id="PTHR23333">
    <property type="entry name" value="UBX DOMAIN CONTAINING PROTEIN"/>
    <property type="match status" value="1"/>
</dbReference>
<proteinExistence type="predicted"/>
<accession>A0AA40E0B5</accession>
<evidence type="ECO:0000313" key="5">
    <source>
        <dbReference type="Proteomes" id="UP001172102"/>
    </source>
</evidence>
<comment type="caution">
    <text evidence="4">The sequence shown here is derived from an EMBL/GenBank/DDBJ whole genome shotgun (WGS) entry which is preliminary data.</text>
</comment>
<feature type="compositionally biased region" description="Polar residues" evidence="1">
    <location>
        <begin position="187"/>
        <end position="198"/>
    </location>
</feature>
<dbReference type="EMBL" id="JAUKUA010000003">
    <property type="protein sequence ID" value="KAK0720202.1"/>
    <property type="molecule type" value="Genomic_DNA"/>
</dbReference>
<dbReference type="Pfam" id="PF14555">
    <property type="entry name" value="UBA_4"/>
    <property type="match status" value="1"/>
</dbReference>
<dbReference type="PROSITE" id="PS50033">
    <property type="entry name" value="UBX"/>
    <property type="match status" value="1"/>
</dbReference>
<dbReference type="Proteomes" id="UP001172102">
    <property type="component" value="Unassembled WGS sequence"/>
</dbReference>
<dbReference type="GO" id="GO:0031468">
    <property type="term" value="P:nuclear membrane reassembly"/>
    <property type="evidence" value="ECO:0007669"/>
    <property type="project" value="TreeGrafter"/>
</dbReference>
<feature type="region of interest" description="Disordered" evidence="1">
    <location>
        <begin position="47"/>
        <end position="234"/>
    </location>
</feature>
<dbReference type="GO" id="GO:0061025">
    <property type="term" value="P:membrane fusion"/>
    <property type="evidence" value="ECO:0007669"/>
    <property type="project" value="TreeGrafter"/>
</dbReference>
<reference evidence="4" key="1">
    <citation type="submission" date="2023-06" db="EMBL/GenBank/DDBJ databases">
        <title>Genome-scale phylogeny and comparative genomics of the fungal order Sordariales.</title>
        <authorList>
            <consortium name="Lawrence Berkeley National Laboratory"/>
            <person name="Hensen N."/>
            <person name="Bonometti L."/>
            <person name="Westerberg I."/>
            <person name="Brannstrom I.O."/>
            <person name="Guillou S."/>
            <person name="Cros-Aarteil S."/>
            <person name="Calhoun S."/>
            <person name="Haridas S."/>
            <person name="Kuo A."/>
            <person name="Mondo S."/>
            <person name="Pangilinan J."/>
            <person name="Riley R."/>
            <person name="Labutti K."/>
            <person name="Andreopoulos B."/>
            <person name="Lipzen A."/>
            <person name="Chen C."/>
            <person name="Yanf M."/>
            <person name="Daum C."/>
            <person name="Ng V."/>
            <person name="Clum A."/>
            <person name="Steindorff A."/>
            <person name="Ohm R."/>
            <person name="Martin F."/>
            <person name="Silar P."/>
            <person name="Natvig D."/>
            <person name="Lalanne C."/>
            <person name="Gautier V."/>
            <person name="Ament-Velasquez S.L."/>
            <person name="Kruys A."/>
            <person name="Hutchinson M.I."/>
            <person name="Powell A.J."/>
            <person name="Barry K."/>
            <person name="Miller A.N."/>
            <person name="Grigoriev I.V."/>
            <person name="Debuchy R."/>
            <person name="Gladieux P."/>
            <person name="Thoren M.H."/>
            <person name="Johannesson H."/>
        </authorList>
    </citation>
    <scope>NUCLEOTIDE SEQUENCE</scope>
    <source>
        <strain evidence="4">SMH4607-1</strain>
    </source>
</reference>
<dbReference type="SMART" id="SM00553">
    <property type="entry name" value="SEP"/>
    <property type="match status" value="1"/>
</dbReference>
<dbReference type="Gene3D" id="3.30.420.210">
    <property type="entry name" value="SEP domain"/>
    <property type="match status" value="1"/>
</dbReference>
<dbReference type="GO" id="GO:0007030">
    <property type="term" value="P:Golgi organization"/>
    <property type="evidence" value="ECO:0007669"/>
    <property type="project" value="TreeGrafter"/>
</dbReference>
<dbReference type="InterPro" id="IPR029071">
    <property type="entry name" value="Ubiquitin-like_domsf"/>
</dbReference>
<dbReference type="SUPFAM" id="SSF54236">
    <property type="entry name" value="Ubiquitin-like"/>
    <property type="match status" value="1"/>
</dbReference>
<organism evidence="4 5">
    <name type="scientific">Lasiosphaeris hirsuta</name>
    <dbReference type="NCBI Taxonomy" id="260670"/>
    <lineage>
        <taxon>Eukaryota</taxon>
        <taxon>Fungi</taxon>
        <taxon>Dikarya</taxon>
        <taxon>Ascomycota</taxon>
        <taxon>Pezizomycotina</taxon>
        <taxon>Sordariomycetes</taxon>
        <taxon>Sordariomycetidae</taxon>
        <taxon>Sordariales</taxon>
        <taxon>Lasiosphaeriaceae</taxon>
        <taxon>Lasiosphaeris</taxon>
    </lineage>
</organism>
<dbReference type="Pfam" id="PF08059">
    <property type="entry name" value="SEP"/>
    <property type="match status" value="1"/>
</dbReference>
<gene>
    <name evidence="4" type="ORF">B0H67DRAFT_552424</name>
</gene>
<dbReference type="Pfam" id="PF00789">
    <property type="entry name" value="UBX"/>
    <property type="match status" value="1"/>
</dbReference>
<evidence type="ECO:0000259" key="3">
    <source>
        <dbReference type="PROSITE" id="PS51399"/>
    </source>
</evidence>
<dbReference type="SUPFAM" id="SSF102848">
    <property type="entry name" value="NSFL1 (p97 ATPase) cofactor p47, SEP domain"/>
    <property type="match status" value="1"/>
</dbReference>
<dbReference type="GO" id="GO:0043130">
    <property type="term" value="F:ubiquitin binding"/>
    <property type="evidence" value="ECO:0007669"/>
    <property type="project" value="TreeGrafter"/>
</dbReference>
<dbReference type="GO" id="GO:0005634">
    <property type="term" value="C:nucleus"/>
    <property type="evidence" value="ECO:0007669"/>
    <property type="project" value="TreeGrafter"/>
</dbReference>
<dbReference type="InterPro" id="IPR012989">
    <property type="entry name" value="SEP_domain"/>
</dbReference>
<dbReference type="PANTHER" id="PTHR23333:SF20">
    <property type="entry name" value="NSFL1 COFACTOR P47"/>
    <property type="match status" value="1"/>
</dbReference>
<dbReference type="AlphaFoldDB" id="A0AA40E0B5"/>
<dbReference type="Gene3D" id="3.10.20.90">
    <property type="entry name" value="Phosphatidylinositol 3-kinase Catalytic Subunit, Chain A, domain 1"/>
    <property type="match status" value="1"/>
</dbReference>
<evidence type="ECO:0000256" key="1">
    <source>
        <dbReference type="SAM" id="MobiDB-lite"/>
    </source>
</evidence>
<evidence type="ECO:0000313" key="4">
    <source>
        <dbReference type="EMBL" id="KAK0720202.1"/>
    </source>
</evidence>
<feature type="compositionally biased region" description="Low complexity" evidence="1">
    <location>
        <begin position="60"/>
        <end position="74"/>
    </location>
</feature>
<protein>
    <recommendedName>
        <fullName evidence="6">UBX domain-containing protein 1</fullName>
    </recommendedName>
</protein>
<feature type="compositionally biased region" description="Gly residues" evidence="1">
    <location>
        <begin position="203"/>
        <end position="213"/>
    </location>
</feature>
<dbReference type="FunFam" id="3.30.420.210:FF:000002">
    <property type="entry name" value="UBX domain-containing protein 1"/>
    <property type="match status" value="1"/>
</dbReference>
<dbReference type="GO" id="GO:0000045">
    <property type="term" value="P:autophagosome assembly"/>
    <property type="evidence" value="ECO:0007669"/>
    <property type="project" value="TreeGrafter"/>
</dbReference>
<dbReference type="CDD" id="cd14273">
    <property type="entry name" value="UBA_TAP-C_like"/>
    <property type="match status" value="1"/>
</dbReference>
<evidence type="ECO:0008006" key="6">
    <source>
        <dbReference type="Google" id="ProtNLM"/>
    </source>
</evidence>
<dbReference type="PROSITE" id="PS51399">
    <property type="entry name" value="SEP"/>
    <property type="match status" value="1"/>
</dbReference>
<evidence type="ECO:0000259" key="2">
    <source>
        <dbReference type="PROSITE" id="PS50033"/>
    </source>
</evidence>
<dbReference type="GO" id="GO:0005829">
    <property type="term" value="C:cytosol"/>
    <property type="evidence" value="ECO:0007669"/>
    <property type="project" value="TreeGrafter"/>
</dbReference>